<evidence type="ECO:0000256" key="6">
    <source>
        <dbReference type="SAM" id="Phobius"/>
    </source>
</evidence>
<evidence type="ECO:0000256" key="5">
    <source>
        <dbReference type="ARBA" id="ARBA00023136"/>
    </source>
</evidence>
<evidence type="ECO:0000256" key="1">
    <source>
        <dbReference type="ARBA" id="ARBA00004651"/>
    </source>
</evidence>
<accession>A0A7C3CM59</accession>
<feature type="transmembrane region" description="Helical" evidence="6">
    <location>
        <begin position="236"/>
        <end position="257"/>
    </location>
</feature>
<organism evidence="7">
    <name type="scientific">Thermosulfurimonas dismutans</name>
    <dbReference type="NCBI Taxonomy" id="999894"/>
    <lineage>
        <taxon>Bacteria</taxon>
        <taxon>Pseudomonadati</taxon>
        <taxon>Thermodesulfobacteriota</taxon>
        <taxon>Thermodesulfobacteria</taxon>
        <taxon>Thermodesulfobacteriales</taxon>
        <taxon>Thermodesulfobacteriaceae</taxon>
        <taxon>Thermosulfurimonas</taxon>
    </lineage>
</organism>
<feature type="transmembrane region" description="Helical" evidence="6">
    <location>
        <begin position="129"/>
        <end position="154"/>
    </location>
</feature>
<name>A0A7C3CM59_9BACT</name>
<dbReference type="PANTHER" id="PTHR30213">
    <property type="entry name" value="INNER MEMBRANE PROTEIN YHJD"/>
    <property type="match status" value="1"/>
</dbReference>
<feature type="transmembrane region" description="Helical" evidence="6">
    <location>
        <begin position="90"/>
        <end position="108"/>
    </location>
</feature>
<keyword evidence="2" id="KW-1003">Cell membrane</keyword>
<dbReference type="GO" id="GO:0005886">
    <property type="term" value="C:plasma membrane"/>
    <property type="evidence" value="ECO:0007669"/>
    <property type="project" value="UniProtKB-SubCell"/>
</dbReference>
<comment type="caution">
    <text evidence="7">The sequence shown here is derived from an EMBL/GenBank/DDBJ whole genome shotgun (WGS) entry which is preliminary data.</text>
</comment>
<protein>
    <submittedName>
        <fullName evidence="7">YihY/virulence factor BrkB family protein</fullName>
    </submittedName>
</protein>
<feature type="transmembrane region" description="Helical" evidence="6">
    <location>
        <begin position="160"/>
        <end position="184"/>
    </location>
</feature>
<reference evidence="7" key="1">
    <citation type="journal article" date="2020" name="mSystems">
        <title>Genome- and Community-Level Interaction Insights into Carbon Utilization and Element Cycling Functions of Hydrothermarchaeota in Hydrothermal Sediment.</title>
        <authorList>
            <person name="Zhou Z."/>
            <person name="Liu Y."/>
            <person name="Xu W."/>
            <person name="Pan J."/>
            <person name="Luo Z.H."/>
            <person name="Li M."/>
        </authorList>
    </citation>
    <scope>NUCLEOTIDE SEQUENCE [LARGE SCALE GENOMIC DNA]</scope>
    <source>
        <strain evidence="7">HyVt-483</strain>
    </source>
</reference>
<feature type="transmembrane region" description="Helical" evidence="6">
    <location>
        <begin position="25"/>
        <end position="49"/>
    </location>
</feature>
<dbReference type="Pfam" id="PF03631">
    <property type="entry name" value="Virul_fac_BrkB"/>
    <property type="match status" value="1"/>
</dbReference>
<evidence type="ECO:0000256" key="3">
    <source>
        <dbReference type="ARBA" id="ARBA00022692"/>
    </source>
</evidence>
<keyword evidence="3 6" id="KW-0812">Transmembrane</keyword>
<proteinExistence type="predicted"/>
<sequence>MLGIVFWKRVWHRYWEDHCSTEAQALTYTTIFSLVPLLTLAFAIARLFIQAEDVLDKSEELLSRFLNPAAIDTVQETLFRLLSKAQQAPLGKASMLIFLTMIVGLLMQTEGVLNRIFRVRKGRSILQKVTAYWMILTMGPILLLLPPAGAFYLSHYTQKFLATLLLKLIYVLTVIIFFAGLYFYLPHRRIQVRAALFGGGVAGILWLISGYLYTFYTSKAVTYSKLYGSLSALPLFLLWLFLSWAVTLFGAEAAAVYEEKDWLGNGYRVPLPLLAVAVMLELTQAVEDGSAPVALSDLSRHLQVSPREVETVLEELEVRGLVVVTEEGILPTRGRRAVRIGEVVSPFQGALPSSPPEPPSLKKAYFLFKDWETRLDRTLEEL</sequence>
<dbReference type="EMBL" id="DRMH01000113">
    <property type="protein sequence ID" value="HFC98452.1"/>
    <property type="molecule type" value="Genomic_DNA"/>
</dbReference>
<evidence type="ECO:0000313" key="7">
    <source>
        <dbReference type="EMBL" id="HFC98452.1"/>
    </source>
</evidence>
<keyword evidence="5 6" id="KW-0472">Membrane</keyword>
<dbReference type="InterPro" id="IPR017039">
    <property type="entry name" value="Virul_fac_BrkB"/>
</dbReference>
<evidence type="ECO:0000256" key="4">
    <source>
        <dbReference type="ARBA" id="ARBA00022989"/>
    </source>
</evidence>
<gene>
    <name evidence="7" type="ORF">ENJ40_08365</name>
</gene>
<dbReference type="Proteomes" id="UP000886043">
    <property type="component" value="Unassembled WGS sequence"/>
</dbReference>
<comment type="subcellular location">
    <subcellularLocation>
        <location evidence="1">Cell membrane</location>
        <topology evidence="1">Multi-pass membrane protein</topology>
    </subcellularLocation>
</comment>
<keyword evidence="4 6" id="KW-1133">Transmembrane helix</keyword>
<feature type="transmembrane region" description="Helical" evidence="6">
    <location>
        <begin position="196"/>
        <end position="216"/>
    </location>
</feature>
<evidence type="ECO:0000256" key="2">
    <source>
        <dbReference type="ARBA" id="ARBA00022475"/>
    </source>
</evidence>
<dbReference type="AlphaFoldDB" id="A0A7C3CM59"/>
<dbReference type="NCBIfam" id="TIGR00765">
    <property type="entry name" value="yihY_not_rbn"/>
    <property type="match status" value="1"/>
</dbReference>
<dbReference type="PANTHER" id="PTHR30213:SF0">
    <property type="entry name" value="UPF0761 MEMBRANE PROTEIN YIHY"/>
    <property type="match status" value="1"/>
</dbReference>